<dbReference type="Proteomes" id="UP001302494">
    <property type="component" value="Chromosome"/>
</dbReference>
<organism evidence="2 3">
    <name type="scientific">Candidatus Nitrospira neomarina</name>
    <dbReference type="NCBI Taxonomy" id="3020899"/>
    <lineage>
        <taxon>Bacteria</taxon>
        <taxon>Pseudomonadati</taxon>
        <taxon>Nitrospirota</taxon>
        <taxon>Nitrospiria</taxon>
        <taxon>Nitrospirales</taxon>
        <taxon>Nitrospiraceae</taxon>
        <taxon>Nitrospira</taxon>
    </lineage>
</organism>
<keyword evidence="3" id="KW-1185">Reference proteome</keyword>
<reference evidence="2 3" key="1">
    <citation type="submission" date="2023-01" db="EMBL/GenBank/DDBJ databases">
        <title>Cultivation and genomic characterization of new, ubiquitous marine nitrite-oxidizing bacteria from the Nitrospirales.</title>
        <authorList>
            <person name="Mueller A.J."/>
            <person name="Daebeler A."/>
            <person name="Herbold C.W."/>
            <person name="Kirkegaard R.H."/>
            <person name="Daims H."/>
        </authorList>
    </citation>
    <scope>NUCLEOTIDE SEQUENCE [LARGE SCALE GENOMIC DNA]</scope>
    <source>
        <strain evidence="2 3">DK</strain>
    </source>
</reference>
<name>A0AA96GV85_9BACT</name>
<keyword evidence="1" id="KW-1133">Transmembrane helix</keyword>
<sequence>MGNRRLCDVLVVNTGYGSNQRIPLLSVLMSMSTDPFQVYNRVFFSLFLLLLCVIFGLLIHMKPLVGELTRMGGYLESQIGWTTLQEHFPQPLFTRARSIEEYDRPFDVVVFGDSFSDDLSKGWQNYLAAATGWSIITLNMNEIDIDRVLSSRMYRSAPPRLFIYESVERNFIDNHDRCPNQDGNSVHRHPEPLRLPPANPMAVEIEWITMDDYPQVPVEGIGITNAVNYLRKALYRRIPDFNPTEVHEFKLSRDNLFSNAVSDRLLVLTRDFNNLGVTPHQIATANCSLMALQSRIEAAGRTTFLTLGFPDKTTVYADYIEDPMYRNMSVIGLFENEPGLHMTKLKDEFKAAVEDGVIDFYLPNDSHCGYLGYQMAAYAVLGALERRDLVHQ</sequence>
<keyword evidence="1" id="KW-0812">Transmembrane</keyword>
<proteinExistence type="predicted"/>
<evidence type="ECO:0000313" key="2">
    <source>
        <dbReference type="EMBL" id="WNM64241.1"/>
    </source>
</evidence>
<evidence type="ECO:0000256" key="1">
    <source>
        <dbReference type="SAM" id="Phobius"/>
    </source>
</evidence>
<dbReference type="AlphaFoldDB" id="A0AA96GV85"/>
<accession>A0AA96GV85</accession>
<feature type="transmembrane region" description="Helical" evidence="1">
    <location>
        <begin position="38"/>
        <end position="61"/>
    </location>
</feature>
<dbReference type="KEGG" id="nneo:PQG83_09625"/>
<gene>
    <name evidence="2" type="ORF">PQG83_09625</name>
</gene>
<protein>
    <submittedName>
        <fullName evidence="2">Uncharacterized protein</fullName>
    </submittedName>
</protein>
<dbReference type="RefSeq" id="WP_312749169.1">
    <property type="nucleotide sequence ID" value="NZ_CP116968.1"/>
</dbReference>
<evidence type="ECO:0000313" key="3">
    <source>
        <dbReference type="Proteomes" id="UP001302494"/>
    </source>
</evidence>
<dbReference type="EMBL" id="CP116968">
    <property type="protein sequence ID" value="WNM64241.1"/>
    <property type="molecule type" value="Genomic_DNA"/>
</dbReference>
<keyword evidence="1" id="KW-0472">Membrane</keyword>